<organism evidence="5 6">
    <name type="scientific">Tepidicella xavieri</name>
    <dbReference type="NCBI Taxonomy" id="360241"/>
    <lineage>
        <taxon>Bacteria</taxon>
        <taxon>Pseudomonadati</taxon>
        <taxon>Pseudomonadota</taxon>
        <taxon>Betaproteobacteria</taxon>
        <taxon>Burkholderiales</taxon>
        <taxon>Tepidicella</taxon>
    </lineage>
</organism>
<feature type="region of interest" description="Disordered" evidence="3">
    <location>
        <begin position="232"/>
        <end position="254"/>
    </location>
</feature>
<evidence type="ECO:0000313" key="5">
    <source>
        <dbReference type="EMBL" id="TDQ44383.1"/>
    </source>
</evidence>
<dbReference type="NCBIfam" id="TIGR01898">
    <property type="entry name" value="cas_TM1791_cmr6"/>
    <property type="match status" value="1"/>
</dbReference>
<dbReference type="Proteomes" id="UP000295510">
    <property type="component" value="Unassembled WGS sequence"/>
</dbReference>
<dbReference type="PANTHER" id="PTHR39965:SF1">
    <property type="entry name" value="CRISPR SYSTEM CMR SUBUNIT CMR6"/>
    <property type="match status" value="1"/>
</dbReference>
<dbReference type="OrthoDB" id="9813956at2"/>
<evidence type="ECO:0000256" key="3">
    <source>
        <dbReference type="SAM" id="MobiDB-lite"/>
    </source>
</evidence>
<keyword evidence="2" id="KW-0175">Coiled coil</keyword>
<keyword evidence="6" id="KW-1185">Reference proteome</keyword>
<sequence>MPVAAVPEYLGSDFTDASPALRFGMYLNLWGVNRRTREVLWTTHDIDSDVRGQERQERDIRVENKTSALRESGRLTERDKSLMLALSRRLESCARTVPPGALLRLQAHAKAPFTTGLGNEHPLENGFAFLNPYGLPYLPGSGVKGVLRRAAQELADGLWSDAHGWSHETIAAIDKPKVGLSVIDVLFGREPAGGETEHVRGVLSFWDVIPQIVGDRLLVEVMTPHQSHYFQQKRDLKSGNSSTPHDSGQPNPISFLTVPPKSAFSFIVACDVARLGRLVPDLLKDEQGQPRWKHLLIAAFEHAFQWLGFGAKTAVGYGAMAMDREALHRALQAEQQAAEQARREAELSALSENQRTIAQLQQKLQQRQQELRGRKENWGQALTSAVQATVAQAKNESWTAQERHQLARMLMQWLPQAIQIDWKDARKKLGIGDWLTTPEAPTS</sequence>
<dbReference type="PANTHER" id="PTHR39965">
    <property type="entry name" value="CRISPR SYSTEM CMR SUBUNIT CMR6"/>
    <property type="match status" value="1"/>
</dbReference>
<protein>
    <submittedName>
        <fullName evidence="5">CRISPR-associated protein Cmr6</fullName>
    </submittedName>
</protein>
<accession>A0A4R6UGP0</accession>
<name>A0A4R6UGP0_9BURK</name>
<comment type="caution">
    <text evidence="5">The sequence shown here is derived from an EMBL/GenBank/DDBJ whole genome shotgun (WGS) entry which is preliminary data.</text>
</comment>
<dbReference type="AlphaFoldDB" id="A0A4R6UGP0"/>
<dbReference type="EMBL" id="SNYL01000003">
    <property type="protein sequence ID" value="TDQ44383.1"/>
    <property type="molecule type" value="Genomic_DNA"/>
</dbReference>
<dbReference type="GO" id="GO:0051607">
    <property type="term" value="P:defense response to virus"/>
    <property type="evidence" value="ECO:0007669"/>
    <property type="project" value="UniProtKB-KW"/>
</dbReference>
<feature type="domain" description="CRISPR type III-associated protein" evidence="4">
    <location>
        <begin position="110"/>
        <end position="320"/>
    </location>
</feature>
<proteinExistence type="predicted"/>
<keyword evidence="1" id="KW-0051">Antiviral defense</keyword>
<gene>
    <name evidence="5" type="ORF">DFR43_103127</name>
</gene>
<dbReference type="Pfam" id="PF03787">
    <property type="entry name" value="RAMPs"/>
    <property type="match status" value="1"/>
</dbReference>
<evidence type="ECO:0000256" key="2">
    <source>
        <dbReference type="SAM" id="Coils"/>
    </source>
</evidence>
<dbReference type="InterPro" id="IPR010172">
    <property type="entry name" value="CRISPR-assoc_prot_TM1791"/>
</dbReference>
<evidence type="ECO:0000256" key="1">
    <source>
        <dbReference type="ARBA" id="ARBA00023118"/>
    </source>
</evidence>
<evidence type="ECO:0000259" key="4">
    <source>
        <dbReference type="Pfam" id="PF03787"/>
    </source>
</evidence>
<reference evidence="5 6" key="1">
    <citation type="submission" date="2019-03" db="EMBL/GenBank/DDBJ databases">
        <title>Genomic Encyclopedia of Type Strains, Phase IV (KMG-IV): sequencing the most valuable type-strain genomes for metagenomic binning, comparative biology and taxonomic classification.</title>
        <authorList>
            <person name="Goeker M."/>
        </authorList>
    </citation>
    <scope>NUCLEOTIDE SEQUENCE [LARGE SCALE GENOMIC DNA]</scope>
    <source>
        <strain evidence="5 6">DSM 19605</strain>
    </source>
</reference>
<dbReference type="InterPro" id="IPR005537">
    <property type="entry name" value="RAMP_III_fam"/>
</dbReference>
<feature type="compositionally biased region" description="Polar residues" evidence="3">
    <location>
        <begin position="238"/>
        <end position="254"/>
    </location>
</feature>
<evidence type="ECO:0000313" key="6">
    <source>
        <dbReference type="Proteomes" id="UP000295510"/>
    </source>
</evidence>
<feature type="coiled-coil region" evidence="2">
    <location>
        <begin position="324"/>
        <end position="377"/>
    </location>
</feature>